<protein>
    <submittedName>
        <fullName evidence="1">Uncharacterized protein</fullName>
    </submittedName>
</protein>
<evidence type="ECO:0000313" key="1">
    <source>
        <dbReference type="EMBL" id="BCG22129.1"/>
    </source>
</evidence>
<gene>
    <name evidence="1" type="ORF">TUM18999_03200</name>
</gene>
<reference evidence="1 2" key="1">
    <citation type="submission" date="2020-05" db="EMBL/GenBank/DDBJ databases">
        <title>Characterization of novel class B3 metallo-beta-lactamase from novel Pseudomonas species.</title>
        <authorList>
            <person name="Yamada K."/>
            <person name="Aoki K."/>
            <person name="Ishii Y."/>
        </authorList>
    </citation>
    <scope>NUCLEOTIDE SEQUENCE [LARGE SCALE GENOMIC DNA]</scope>
    <source>
        <strain evidence="1 2">TUM18999</strain>
    </source>
</reference>
<organism evidence="1 2">
    <name type="scientific">Pseudomonas tohonis</name>
    <dbReference type="NCBI Taxonomy" id="2725477"/>
    <lineage>
        <taxon>Bacteria</taxon>
        <taxon>Pseudomonadati</taxon>
        <taxon>Pseudomonadota</taxon>
        <taxon>Gammaproteobacteria</taxon>
        <taxon>Pseudomonadales</taxon>
        <taxon>Pseudomonadaceae</taxon>
        <taxon>Pseudomonas</taxon>
    </lineage>
</organism>
<accession>A0A6J4DYI2</accession>
<proteinExistence type="predicted"/>
<dbReference type="KEGG" id="ptw:TUM18999_03200"/>
<dbReference type="Proteomes" id="UP000509383">
    <property type="component" value="Chromosome"/>
</dbReference>
<evidence type="ECO:0000313" key="2">
    <source>
        <dbReference type="Proteomes" id="UP000509383"/>
    </source>
</evidence>
<sequence>MDFGSAWLQSGTHLAPDETSAMLPAQKKLVINSRYPAWPGIKVIEEEDFLYDPRMLQKQP</sequence>
<dbReference type="EMBL" id="AP023189">
    <property type="protein sequence ID" value="BCG22129.1"/>
    <property type="molecule type" value="Genomic_DNA"/>
</dbReference>
<dbReference type="AlphaFoldDB" id="A0A6J4DYI2"/>
<name>A0A6J4DYI2_9PSED</name>